<dbReference type="InterPro" id="IPR056792">
    <property type="entry name" value="PRC_RimM"/>
</dbReference>
<dbReference type="Pfam" id="PF01782">
    <property type="entry name" value="RimM"/>
    <property type="match status" value="1"/>
</dbReference>
<evidence type="ECO:0000256" key="2">
    <source>
        <dbReference type="ARBA" id="ARBA00022517"/>
    </source>
</evidence>
<dbReference type="HAMAP" id="MF_00014">
    <property type="entry name" value="Ribosome_mat_RimM"/>
    <property type="match status" value="1"/>
</dbReference>
<protein>
    <recommendedName>
        <fullName evidence="5">Ribosome maturation factor RimM</fullName>
    </recommendedName>
</protein>
<feature type="domain" description="RimM N-terminal" evidence="6">
    <location>
        <begin position="10"/>
        <end position="91"/>
    </location>
</feature>
<dbReference type="SUPFAM" id="SSF50346">
    <property type="entry name" value="PRC-barrel domain"/>
    <property type="match status" value="1"/>
</dbReference>
<keyword evidence="3 5" id="KW-0698">rRNA processing</keyword>
<proteinExistence type="inferred from homology"/>
<keyword evidence="2 5" id="KW-0690">Ribosome biogenesis</keyword>
<dbReference type="InterPro" id="IPR011961">
    <property type="entry name" value="RimM"/>
</dbReference>
<dbReference type="InterPro" id="IPR009000">
    <property type="entry name" value="Transl_B-barrel_sf"/>
</dbReference>
<comment type="function">
    <text evidence="5">An accessory protein needed during the final step in the assembly of 30S ribosomal subunit, possibly for assembly of the head region. Essential for efficient processing of 16S rRNA. May be needed both before and after RbfA during the maturation of 16S rRNA. It has affinity for free ribosomal 30S subunits but not for 70S ribosomes.</text>
</comment>
<evidence type="ECO:0000256" key="1">
    <source>
        <dbReference type="ARBA" id="ARBA00022490"/>
    </source>
</evidence>
<name>A0A4R2IC04_9GAMM</name>
<dbReference type="AlphaFoldDB" id="A0A4R2IC04"/>
<dbReference type="OrthoDB" id="9783509at2"/>
<dbReference type="EMBL" id="SLWQ01000002">
    <property type="protein sequence ID" value="TCO41767.1"/>
    <property type="molecule type" value="Genomic_DNA"/>
</dbReference>
<evidence type="ECO:0000313" key="9">
    <source>
        <dbReference type="Proteomes" id="UP000294862"/>
    </source>
</evidence>
<dbReference type="PANTHER" id="PTHR33692:SF1">
    <property type="entry name" value="RIBOSOME MATURATION FACTOR RIMM"/>
    <property type="match status" value="1"/>
</dbReference>
<comment type="similarity">
    <text evidence="5">Belongs to the RimM family.</text>
</comment>
<evidence type="ECO:0000256" key="3">
    <source>
        <dbReference type="ARBA" id="ARBA00022552"/>
    </source>
</evidence>
<dbReference type="NCBIfam" id="TIGR02273">
    <property type="entry name" value="16S_RimM"/>
    <property type="match status" value="1"/>
</dbReference>
<dbReference type="InterPro" id="IPR002676">
    <property type="entry name" value="RimM_N"/>
</dbReference>
<evidence type="ECO:0000259" key="6">
    <source>
        <dbReference type="Pfam" id="PF01782"/>
    </source>
</evidence>
<sequence>MGGSEKFVLLGKVVGVHGVRGELKLESYTEPRTQIFRYKPWRMRSATGETVIEAGGRGRAQGKGIVAELPGVTDRDAAAALVGTEIWVARSALPKAKPGEYYWTDLEGLEVVTVEGTTLGRVSHLLATGANDVLVVRDAERERLVPFLVGQYVTEVDLDGGRITVDWDADF</sequence>
<comment type="caution">
    <text evidence="8">The sequence shown here is derived from an EMBL/GenBank/DDBJ whole genome shotgun (WGS) entry which is preliminary data.</text>
</comment>
<dbReference type="InterPro" id="IPR036976">
    <property type="entry name" value="RimM_N_sf"/>
</dbReference>
<evidence type="ECO:0000313" key="8">
    <source>
        <dbReference type="EMBL" id="TCO41767.1"/>
    </source>
</evidence>
<comment type="subcellular location">
    <subcellularLocation>
        <location evidence="5">Cytoplasm</location>
    </subcellularLocation>
</comment>
<dbReference type="GO" id="GO:0006364">
    <property type="term" value="P:rRNA processing"/>
    <property type="evidence" value="ECO:0007669"/>
    <property type="project" value="UniProtKB-UniRule"/>
</dbReference>
<dbReference type="GO" id="GO:0042274">
    <property type="term" value="P:ribosomal small subunit biogenesis"/>
    <property type="evidence" value="ECO:0007669"/>
    <property type="project" value="UniProtKB-UniRule"/>
</dbReference>
<dbReference type="Gene3D" id="2.30.30.240">
    <property type="entry name" value="PRC-barrel domain"/>
    <property type="match status" value="1"/>
</dbReference>
<dbReference type="InterPro" id="IPR011033">
    <property type="entry name" value="PRC_barrel-like_sf"/>
</dbReference>
<dbReference type="RefSeq" id="WP_131994345.1">
    <property type="nucleotide sequence ID" value="NZ_JACGXM010000005.1"/>
</dbReference>
<dbReference type="Proteomes" id="UP000294862">
    <property type="component" value="Unassembled WGS sequence"/>
</dbReference>
<dbReference type="Pfam" id="PF24986">
    <property type="entry name" value="PRC_RimM"/>
    <property type="match status" value="1"/>
</dbReference>
<evidence type="ECO:0000256" key="5">
    <source>
        <dbReference type="HAMAP-Rule" id="MF_00014"/>
    </source>
</evidence>
<comment type="subunit">
    <text evidence="5">Binds ribosomal protein uS19.</text>
</comment>
<evidence type="ECO:0000256" key="4">
    <source>
        <dbReference type="ARBA" id="ARBA00023186"/>
    </source>
</evidence>
<organism evidence="8 9">
    <name type="scientific">Dokdonella fugitiva</name>
    <dbReference type="NCBI Taxonomy" id="328517"/>
    <lineage>
        <taxon>Bacteria</taxon>
        <taxon>Pseudomonadati</taxon>
        <taxon>Pseudomonadota</taxon>
        <taxon>Gammaproteobacteria</taxon>
        <taxon>Lysobacterales</taxon>
        <taxon>Rhodanobacteraceae</taxon>
        <taxon>Dokdonella</taxon>
    </lineage>
</organism>
<dbReference type="Gene3D" id="2.40.30.60">
    <property type="entry name" value="RimM"/>
    <property type="match status" value="1"/>
</dbReference>
<feature type="domain" description="Ribosome maturation factor RimM PRC barrel" evidence="7">
    <location>
        <begin position="103"/>
        <end position="168"/>
    </location>
</feature>
<reference evidence="8 9" key="1">
    <citation type="journal article" date="2015" name="Stand. Genomic Sci.">
        <title>Genomic Encyclopedia of Bacterial and Archaeal Type Strains, Phase III: the genomes of soil and plant-associated and newly described type strains.</title>
        <authorList>
            <person name="Whitman W.B."/>
            <person name="Woyke T."/>
            <person name="Klenk H.P."/>
            <person name="Zhou Y."/>
            <person name="Lilburn T.G."/>
            <person name="Beck B.J."/>
            <person name="De Vos P."/>
            <person name="Vandamme P."/>
            <person name="Eisen J.A."/>
            <person name="Garrity G."/>
            <person name="Hugenholtz P."/>
            <person name="Kyrpides N.C."/>
        </authorList>
    </citation>
    <scope>NUCLEOTIDE SEQUENCE [LARGE SCALE GENOMIC DNA]</scope>
    <source>
        <strain evidence="8 9">A3</strain>
    </source>
</reference>
<dbReference type="GO" id="GO:0005840">
    <property type="term" value="C:ribosome"/>
    <property type="evidence" value="ECO:0007669"/>
    <property type="project" value="InterPro"/>
</dbReference>
<comment type="domain">
    <text evidence="5">The PRC barrel domain binds ribosomal protein uS19.</text>
</comment>
<dbReference type="GO" id="GO:0005737">
    <property type="term" value="C:cytoplasm"/>
    <property type="evidence" value="ECO:0007669"/>
    <property type="project" value="UniProtKB-SubCell"/>
</dbReference>
<dbReference type="PANTHER" id="PTHR33692">
    <property type="entry name" value="RIBOSOME MATURATION FACTOR RIMM"/>
    <property type="match status" value="1"/>
</dbReference>
<gene>
    <name evidence="5" type="primary">rimM</name>
    <name evidence="8" type="ORF">EV148_102118</name>
</gene>
<dbReference type="SUPFAM" id="SSF50447">
    <property type="entry name" value="Translation proteins"/>
    <property type="match status" value="1"/>
</dbReference>
<dbReference type="GO" id="GO:0043022">
    <property type="term" value="F:ribosome binding"/>
    <property type="evidence" value="ECO:0007669"/>
    <property type="project" value="InterPro"/>
</dbReference>
<accession>A0A4R2IC04</accession>
<keyword evidence="9" id="KW-1185">Reference proteome</keyword>
<keyword evidence="4 5" id="KW-0143">Chaperone</keyword>
<keyword evidence="1 5" id="KW-0963">Cytoplasm</keyword>
<evidence type="ECO:0000259" key="7">
    <source>
        <dbReference type="Pfam" id="PF24986"/>
    </source>
</evidence>